<dbReference type="Gene3D" id="1.20.1270.10">
    <property type="match status" value="2"/>
</dbReference>
<dbReference type="FunFam" id="3.30.420.40:FF:000495">
    <property type="entry name" value="Heat shock protein 4b"/>
    <property type="match status" value="1"/>
</dbReference>
<reference evidence="12" key="2">
    <citation type="submission" date="2025-09" db="UniProtKB">
        <authorList>
            <consortium name="Ensembl"/>
        </authorList>
    </citation>
    <scope>IDENTIFICATION</scope>
</reference>
<sequence length="837" mass="93921">MSVVGIDLGFQSCYVAVARAGGIETVANEYSDRSTPACISFGPKSRAIGAAAKGQVISNAKNTLQGFKRFQGRAYTDPFVQAEKPGNAYELVELPTGATGFKVMYLEEERCFTAEQITGMLLTKLKETAESALKKPVVDCVVAVPCFFTDAERRSVMDATQIAGLNCLRLINETTAVALAYGIYKQDLPAPEEKPRIVVFVDMGHSAYQVSVCAFNKGKLKVLATAFDPSVGGRKFDEVLVSYFCEEFGKKYKLEIKSNIRPLLRLAQECEKLKKLMSANASELPLNIECFMNDVDVSGSMNRGHFEEMCDSLLARIEPPLRSVLEQAKLKKEDIYAVEIIGGATRIPAVKERIVKYFGKEVSTTLNADEAVARGCALQCAILSPAFKVREFSITDLVPYSISLKWNSPAEEGLSDCEVFPKNHAAPFSKVLTFYRKDPFTLDAYYSTPKELLYPDPSLGQFHVQKVIPQADGSSSKVKVKVRVNVHGIFSVSSASLVEVHKVEEGEEPMETDQTAKEEEKMQVDHEELKTEENQQTQAETKSNPDEMETSQSGTKDKKTDQPPQAKKAKVKTSTVDLPIDHYPPWQIGRDVLNLFVENEGKMIMQDKLEKERIDAKNAVEEYVYEMRDKLCSIYEKFVCEDDRNSFILKLEDTENWLYEDGEDQSKQVYIDKLNDLKNLGQPIQTRYQEFEERPKAFEELGKQIQLYMKVIHAFKKKEEIYDHLDPADVDKVEKSVNEAMEWMNNKMNLQHKQDLTIDPVVKTKDIQAKTKELTFTCNPIVTKPKPKVEPPKEEQQAGEQNGPVDSNTNGQGPQAAEQSPDTASETGKKLPDMDIE</sequence>
<keyword evidence="8" id="KW-0547">Nucleotide-binding</keyword>
<feature type="region of interest" description="Disordered" evidence="11">
    <location>
        <begin position="501"/>
        <end position="574"/>
    </location>
</feature>
<comment type="similarity">
    <text evidence="2">Belongs to the heat shock protein 70 family.</text>
</comment>
<dbReference type="FunFam" id="1.20.1270.10:FF:000018">
    <property type="entry name" value="heat shock 70 kDa protein 4 isoform X1"/>
    <property type="match status" value="1"/>
</dbReference>
<dbReference type="GO" id="GO:0005634">
    <property type="term" value="C:nucleus"/>
    <property type="evidence" value="ECO:0007669"/>
    <property type="project" value="TreeGrafter"/>
</dbReference>
<dbReference type="PROSITE" id="PS01036">
    <property type="entry name" value="HSP70_3"/>
    <property type="match status" value="1"/>
</dbReference>
<feature type="compositionally biased region" description="Polar residues" evidence="11">
    <location>
        <begin position="798"/>
        <end position="826"/>
    </location>
</feature>
<evidence type="ECO:0000256" key="9">
    <source>
        <dbReference type="ARBA" id="ARBA00022840"/>
    </source>
</evidence>
<evidence type="ECO:0000256" key="6">
    <source>
        <dbReference type="ARBA" id="ARBA00022490"/>
    </source>
</evidence>
<gene>
    <name evidence="12" type="primary">HSPA4</name>
</gene>
<dbReference type="FunFam" id="1.20.1270.10:FF:000002">
    <property type="entry name" value="Heat shock 70 kDa protein 4"/>
    <property type="match status" value="1"/>
</dbReference>
<dbReference type="FunFam" id="3.30.420.40:FF:000171">
    <property type="entry name" value="Heat shock 70 kDa protein 4"/>
    <property type="match status" value="1"/>
</dbReference>
<dbReference type="PANTHER" id="PTHR45639">
    <property type="entry name" value="HSC70CB, ISOFORM G-RELATED"/>
    <property type="match status" value="1"/>
</dbReference>
<dbReference type="GeneTree" id="ENSGT00940000156067"/>
<dbReference type="Gene3D" id="3.30.420.40">
    <property type="match status" value="2"/>
</dbReference>
<dbReference type="FunFam" id="3.90.640.10:FF:000004">
    <property type="entry name" value="Heat shock 70 kDa protein 4"/>
    <property type="match status" value="1"/>
</dbReference>
<dbReference type="PANTHER" id="PTHR45639:SF6">
    <property type="entry name" value="HEAT SHOCK 70 KDA PROTEIN 4"/>
    <property type="match status" value="1"/>
</dbReference>
<dbReference type="InterPro" id="IPR029048">
    <property type="entry name" value="HSP70_C_sf"/>
</dbReference>
<dbReference type="GO" id="GO:0005524">
    <property type="term" value="F:ATP binding"/>
    <property type="evidence" value="ECO:0007669"/>
    <property type="project" value="UniProtKB-KW"/>
</dbReference>
<evidence type="ECO:0000256" key="8">
    <source>
        <dbReference type="ARBA" id="ARBA00022741"/>
    </source>
</evidence>
<dbReference type="FunFam" id="3.30.420.40:FF:000767">
    <property type="entry name" value="Heat shock protein 70 (HSP70)-4, putative"/>
    <property type="match status" value="2"/>
</dbReference>
<dbReference type="InterPro" id="IPR043129">
    <property type="entry name" value="ATPase_NBD"/>
</dbReference>
<dbReference type="SUPFAM" id="SSF100920">
    <property type="entry name" value="Heat shock protein 70kD (HSP70), peptide-binding domain"/>
    <property type="match status" value="1"/>
</dbReference>
<dbReference type="FunFam" id="2.60.34.10:FF:000010">
    <property type="entry name" value="heat shock 70 kDa protein 4 isoform X1"/>
    <property type="match status" value="1"/>
</dbReference>
<feature type="region of interest" description="Disordered" evidence="11">
    <location>
        <begin position="781"/>
        <end position="837"/>
    </location>
</feature>
<keyword evidence="6" id="KW-0963">Cytoplasm</keyword>
<dbReference type="InterPro" id="IPR013126">
    <property type="entry name" value="Hsp_70_fam"/>
</dbReference>
<dbReference type="FunFam" id="3.30.30.30:FF:000002">
    <property type="entry name" value="Heat shock 70 kDa protein 4"/>
    <property type="match status" value="1"/>
</dbReference>
<dbReference type="Gene3D" id="2.60.34.10">
    <property type="entry name" value="Substrate Binding Domain Of DNAk, Chain A, domain 1"/>
    <property type="match status" value="1"/>
</dbReference>
<evidence type="ECO:0000313" key="13">
    <source>
        <dbReference type="Proteomes" id="UP000694569"/>
    </source>
</evidence>
<keyword evidence="13" id="KW-1185">Reference proteome</keyword>
<keyword evidence="10" id="KW-0007">Acetylation</keyword>
<dbReference type="PROSITE" id="PS00329">
    <property type="entry name" value="HSP70_2"/>
    <property type="match status" value="1"/>
</dbReference>
<dbReference type="SUPFAM" id="SSF53067">
    <property type="entry name" value="Actin-like ATPase domain"/>
    <property type="match status" value="2"/>
</dbReference>
<evidence type="ECO:0000256" key="10">
    <source>
        <dbReference type="ARBA" id="ARBA00022990"/>
    </source>
</evidence>
<protein>
    <recommendedName>
        <fullName evidence="4">Heat shock 70 kDa protein 4</fullName>
    </recommendedName>
</protein>
<comment type="subunit">
    <text evidence="3">Interacts with TJP1/ZO-1.</text>
</comment>
<evidence type="ECO:0000256" key="11">
    <source>
        <dbReference type="SAM" id="MobiDB-lite"/>
    </source>
</evidence>
<dbReference type="SUPFAM" id="SSF100934">
    <property type="entry name" value="Heat shock protein 70kD (HSP70), C-terminal subdomain"/>
    <property type="match status" value="2"/>
</dbReference>
<dbReference type="AlphaFoldDB" id="A0A8C5QK21"/>
<proteinExistence type="inferred from homology"/>
<dbReference type="Pfam" id="PF00012">
    <property type="entry name" value="HSP70"/>
    <property type="match status" value="2"/>
</dbReference>
<dbReference type="Ensembl" id="ENSLLET00000040449.1">
    <property type="protein sequence ID" value="ENSLLEP00000038903.1"/>
    <property type="gene ID" value="ENSLLEG00000024564.1"/>
</dbReference>
<organism evidence="12 13">
    <name type="scientific">Leptobrachium leishanense</name>
    <name type="common">Leishan spiny toad</name>
    <dbReference type="NCBI Taxonomy" id="445787"/>
    <lineage>
        <taxon>Eukaryota</taxon>
        <taxon>Metazoa</taxon>
        <taxon>Chordata</taxon>
        <taxon>Craniata</taxon>
        <taxon>Vertebrata</taxon>
        <taxon>Euteleostomi</taxon>
        <taxon>Amphibia</taxon>
        <taxon>Batrachia</taxon>
        <taxon>Anura</taxon>
        <taxon>Pelobatoidea</taxon>
        <taxon>Megophryidae</taxon>
        <taxon>Leptobrachium</taxon>
    </lineage>
</organism>
<keyword evidence="7" id="KW-0597">Phosphoprotein</keyword>
<evidence type="ECO:0000256" key="4">
    <source>
        <dbReference type="ARBA" id="ARBA00018348"/>
    </source>
</evidence>
<dbReference type="Gene3D" id="3.30.30.30">
    <property type="match status" value="1"/>
</dbReference>
<keyword evidence="9" id="KW-0067">ATP-binding</keyword>
<dbReference type="InterPro" id="IPR029047">
    <property type="entry name" value="HSP70_peptide-bd_sf"/>
</dbReference>
<reference evidence="12" key="1">
    <citation type="submission" date="2025-08" db="UniProtKB">
        <authorList>
            <consortium name="Ensembl"/>
        </authorList>
    </citation>
    <scope>IDENTIFICATION</scope>
</reference>
<dbReference type="OrthoDB" id="434160at2759"/>
<evidence type="ECO:0000256" key="1">
    <source>
        <dbReference type="ARBA" id="ARBA00004496"/>
    </source>
</evidence>
<keyword evidence="5" id="KW-0488">Methylation</keyword>
<evidence type="ECO:0000256" key="3">
    <source>
        <dbReference type="ARBA" id="ARBA00011800"/>
    </source>
</evidence>
<evidence type="ECO:0000256" key="5">
    <source>
        <dbReference type="ARBA" id="ARBA00022481"/>
    </source>
</evidence>
<dbReference type="Proteomes" id="UP000694569">
    <property type="component" value="Unplaced"/>
</dbReference>
<evidence type="ECO:0000313" key="12">
    <source>
        <dbReference type="Ensembl" id="ENSLLEP00000038903.1"/>
    </source>
</evidence>
<feature type="compositionally biased region" description="Basic and acidic residues" evidence="11">
    <location>
        <begin position="787"/>
        <end position="796"/>
    </location>
</feature>
<feature type="compositionally biased region" description="Basic and acidic residues" evidence="11">
    <location>
        <begin position="827"/>
        <end position="837"/>
    </location>
</feature>
<comment type="subcellular location">
    <subcellularLocation>
        <location evidence="1">Cytoplasm</location>
    </subcellularLocation>
</comment>
<feature type="compositionally biased region" description="Basic and acidic residues" evidence="11">
    <location>
        <begin position="514"/>
        <end position="533"/>
    </location>
</feature>
<dbReference type="Gene3D" id="3.90.640.10">
    <property type="entry name" value="Actin, Chain A, domain 4"/>
    <property type="match status" value="1"/>
</dbReference>
<evidence type="ECO:0000256" key="2">
    <source>
        <dbReference type="ARBA" id="ARBA00007381"/>
    </source>
</evidence>
<dbReference type="GO" id="GO:0005829">
    <property type="term" value="C:cytosol"/>
    <property type="evidence" value="ECO:0007669"/>
    <property type="project" value="TreeGrafter"/>
</dbReference>
<dbReference type="PRINTS" id="PR00301">
    <property type="entry name" value="HEATSHOCK70"/>
</dbReference>
<dbReference type="GO" id="GO:0140662">
    <property type="term" value="F:ATP-dependent protein folding chaperone"/>
    <property type="evidence" value="ECO:0007669"/>
    <property type="project" value="InterPro"/>
</dbReference>
<evidence type="ECO:0000256" key="7">
    <source>
        <dbReference type="ARBA" id="ARBA00022553"/>
    </source>
</evidence>
<accession>A0A8C5QK21</accession>
<name>A0A8C5QK21_9ANUR</name>
<dbReference type="InterPro" id="IPR018181">
    <property type="entry name" value="Heat_shock_70_CS"/>
</dbReference>